<evidence type="ECO:0000313" key="3">
    <source>
        <dbReference type="EMBL" id="MQM14469.1"/>
    </source>
</evidence>
<keyword evidence="4" id="KW-1185">Reference proteome</keyword>
<evidence type="ECO:0000256" key="1">
    <source>
        <dbReference type="SAM" id="MobiDB-lite"/>
    </source>
</evidence>
<feature type="compositionally biased region" description="Basic and acidic residues" evidence="1">
    <location>
        <begin position="83"/>
        <end position="92"/>
    </location>
</feature>
<organism evidence="3 4">
    <name type="scientific">Colocasia esculenta</name>
    <name type="common">Wild taro</name>
    <name type="synonym">Arum esculentum</name>
    <dbReference type="NCBI Taxonomy" id="4460"/>
    <lineage>
        <taxon>Eukaryota</taxon>
        <taxon>Viridiplantae</taxon>
        <taxon>Streptophyta</taxon>
        <taxon>Embryophyta</taxon>
        <taxon>Tracheophyta</taxon>
        <taxon>Spermatophyta</taxon>
        <taxon>Magnoliopsida</taxon>
        <taxon>Liliopsida</taxon>
        <taxon>Araceae</taxon>
        <taxon>Aroideae</taxon>
        <taxon>Colocasieae</taxon>
        <taxon>Colocasia</taxon>
    </lineage>
</organism>
<feature type="region of interest" description="Disordered" evidence="1">
    <location>
        <begin position="72"/>
        <end position="101"/>
    </location>
</feature>
<evidence type="ECO:0000256" key="2">
    <source>
        <dbReference type="SAM" id="SignalP"/>
    </source>
</evidence>
<dbReference type="AlphaFoldDB" id="A0A843WW31"/>
<keyword evidence="2" id="KW-0732">Signal</keyword>
<reference evidence="3" key="1">
    <citation type="submission" date="2017-07" db="EMBL/GenBank/DDBJ databases">
        <title>Taro Niue Genome Assembly and Annotation.</title>
        <authorList>
            <person name="Atibalentja N."/>
            <person name="Keating K."/>
            <person name="Fields C.J."/>
        </authorList>
    </citation>
    <scope>NUCLEOTIDE SEQUENCE</scope>
    <source>
        <strain evidence="3">Niue_2</strain>
        <tissue evidence="3">Leaf</tissue>
    </source>
</reference>
<feature type="signal peptide" evidence="2">
    <location>
        <begin position="1"/>
        <end position="25"/>
    </location>
</feature>
<proteinExistence type="predicted"/>
<gene>
    <name evidence="3" type="ORF">Taro_047400</name>
</gene>
<feature type="compositionally biased region" description="Acidic residues" evidence="1">
    <location>
        <begin position="169"/>
        <end position="179"/>
    </location>
</feature>
<feature type="compositionally biased region" description="Basic and acidic residues" evidence="1">
    <location>
        <begin position="158"/>
        <end position="168"/>
    </location>
</feature>
<accession>A0A843WW31</accession>
<feature type="region of interest" description="Disordered" evidence="1">
    <location>
        <begin position="158"/>
        <end position="179"/>
    </location>
</feature>
<dbReference type="Proteomes" id="UP000652761">
    <property type="component" value="Unassembled WGS sequence"/>
</dbReference>
<name>A0A843WW31_COLES</name>
<dbReference type="EMBL" id="NMUH01006101">
    <property type="protein sequence ID" value="MQM14469.1"/>
    <property type="molecule type" value="Genomic_DNA"/>
</dbReference>
<comment type="caution">
    <text evidence="3">The sequence shown here is derived from an EMBL/GenBank/DDBJ whole genome shotgun (WGS) entry which is preliminary data.</text>
</comment>
<evidence type="ECO:0000313" key="4">
    <source>
        <dbReference type="Proteomes" id="UP000652761"/>
    </source>
</evidence>
<feature type="chain" id="PRO_5032498373" evidence="2">
    <location>
        <begin position="26"/>
        <end position="241"/>
    </location>
</feature>
<protein>
    <submittedName>
        <fullName evidence="3">Uncharacterized protein</fullName>
    </submittedName>
</protein>
<sequence length="241" mass="26820">MTWVEGKTSVGALDLSLVVVFSVASVPGPGVVPPPCGGHDEQSYEVSDRVALPYRVRCSFASALPFVAHPSFFPGETSQQRQGAREAEETGRCNKSGHMKVECPENKTDKLNRHKKEFHIKKNKAMVATWSDEDQSLDSNEESSSLEENEVCFMAGSSEEHGAEHRPQEEEEGEEEEEVVIDEVRDEDRSEKLGIISEYNLDPSWSKGFEYSVLRFGVAVFWVGAVVPWCLSRCAQMLVSC</sequence>